<dbReference type="Proteomes" id="UP000247810">
    <property type="component" value="Unassembled WGS sequence"/>
</dbReference>
<organism evidence="1 2">
    <name type="scientific">Aspergillus ellipticus CBS 707.79</name>
    <dbReference type="NCBI Taxonomy" id="1448320"/>
    <lineage>
        <taxon>Eukaryota</taxon>
        <taxon>Fungi</taxon>
        <taxon>Dikarya</taxon>
        <taxon>Ascomycota</taxon>
        <taxon>Pezizomycotina</taxon>
        <taxon>Eurotiomycetes</taxon>
        <taxon>Eurotiomycetidae</taxon>
        <taxon>Eurotiales</taxon>
        <taxon>Aspergillaceae</taxon>
        <taxon>Aspergillus</taxon>
        <taxon>Aspergillus subgen. Circumdati</taxon>
    </lineage>
</organism>
<accession>A0A319D5G5</accession>
<name>A0A319D5G5_9EURO</name>
<gene>
    <name evidence="1" type="ORF">BO71DRAFT_400443</name>
</gene>
<dbReference type="AlphaFoldDB" id="A0A319D5G5"/>
<reference evidence="1 2" key="1">
    <citation type="submission" date="2018-02" db="EMBL/GenBank/DDBJ databases">
        <title>The genomes of Aspergillus section Nigri reveals drivers in fungal speciation.</title>
        <authorList>
            <consortium name="DOE Joint Genome Institute"/>
            <person name="Vesth T.C."/>
            <person name="Nybo J."/>
            <person name="Theobald S."/>
            <person name="Brandl J."/>
            <person name="Frisvad J.C."/>
            <person name="Nielsen K.F."/>
            <person name="Lyhne E.K."/>
            <person name="Kogle M.E."/>
            <person name="Kuo A."/>
            <person name="Riley R."/>
            <person name="Clum A."/>
            <person name="Nolan M."/>
            <person name="Lipzen A."/>
            <person name="Salamov A."/>
            <person name="Henrissat B."/>
            <person name="Wiebenga A."/>
            <person name="De vries R.P."/>
            <person name="Grigoriev I.V."/>
            <person name="Mortensen U.H."/>
            <person name="Andersen M.R."/>
            <person name="Baker S.E."/>
        </authorList>
    </citation>
    <scope>NUCLEOTIDE SEQUENCE [LARGE SCALE GENOMIC DNA]</scope>
    <source>
        <strain evidence="1 2">CBS 707.79</strain>
    </source>
</reference>
<dbReference type="EMBL" id="KZ825914">
    <property type="protein sequence ID" value="PYH92534.1"/>
    <property type="molecule type" value="Genomic_DNA"/>
</dbReference>
<proteinExistence type="predicted"/>
<evidence type="ECO:0000313" key="1">
    <source>
        <dbReference type="EMBL" id="PYH92534.1"/>
    </source>
</evidence>
<protein>
    <submittedName>
        <fullName evidence="1">Uncharacterized protein</fullName>
    </submittedName>
</protein>
<dbReference type="VEuPathDB" id="FungiDB:BO71DRAFT_400443"/>
<evidence type="ECO:0000313" key="2">
    <source>
        <dbReference type="Proteomes" id="UP000247810"/>
    </source>
</evidence>
<keyword evidence="2" id="KW-1185">Reference proteome</keyword>
<sequence>MIWSDQWEGASVYLCRFPTPYSVRFPLKVTGDGTQVVCFPYLKYPPKGPNSTN</sequence>